<reference evidence="1" key="2">
    <citation type="journal article" name="Front. Microbiol.">
        <title>Degradative Capacity of Two Strains of Rhodonia placenta: From Phenotype to Genotype.</title>
        <authorList>
            <person name="Kolle M."/>
            <person name="Horta M.A.C."/>
            <person name="Nowrousian M."/>
            <person name="Ohm R.A."/>
            <person name="Benz J.P."/>
            <person name="Pilgard A."/>
        </authorList>
    </citation>
    <scope>NUCLEOTIDE SEQUENCE</scope>
    <source>
        <strain evidence="1">FPRL280</strain>
    </source>
</reference>
<reference evidence="1" key="1">
    <citation type="submission" date="2020-11" db="EMBL/GenBank/DDBJ databases">
        <authorList>
            <person name="Koelle M."/>
            <person name="Horta M.A.C."/>
            <person name="Nowrousian M."/>
            <person name="Ohm R.A."/>
            <person name="Benz P."/>
            <person name="Pilgard A."/>
        </authorList>
    </citation>
    <scope>NUCLEOTIDE SEQUENCE</scope>
    <source>
        <strain evidence="1">FPRL280</strain>
    </source>
</reference>
<protein>
    <submittedName>
        <fullName evidence="1">Uncharacterized protein</fullName>
    </submittedName>
</protein>
<accession>A0A8H7NVX2</accession>
<comment type="caution">
    <text evidence="1">The sequence shown here is derived from an EMBL/GenBank/DDBJ whole genome shotgun (WGS) entry which is preliminary data.</text>
</comment>
<organism evidence="1 2">
    <name type="scientific">Rhodonia placenta</name>
    <dbReference type="NCBI Taxonomy" id="104341"/>
    <lineage>
        <taxon>Eukaryota</taxon>
        <taxon>Fungi</taxon>
        <taxon>Dikarya</taxon>
        <taxon>Basidiomycota</taxon>
        <taxon>Agaricomycotina</taxon>
        <taxon>Agaricomycetes</taxon>
        <taxon>Polyporales</taxon>
        <taxon>Adustoporiaceae</taxon>
        <taxon>Rhodonia</taxon>
    </lineage>
</organism>
<name>A0A8H7NVX2_9APHY</name>
<evidence type="ECO:0000313" key="1">
    <source>
        <dbReference type="EMBL" id="KAF9806653.1"/>
    </source>
</evidence>
<dbReference type="AlphaFoldDB" id="A0A8H7NVX2"/>
<dbReference type="Proteomes" id="UP000639403">
    <property type="component" value="Unassembled WGS sequence"/>
</dbReference>
<sequence>MCSTQAFLDKLDVPLASLMATSGDKQLVGIAVDGSCWKPGMLRICAETESMDTVSPMDTLLDPTRLLNMRRTATVLSWAWMSPSTLAMHNGILPWPGCKRLPAQPQRHLTNQTPETRKNQQLLSLLVKATAAACLSYLIPLYCDARNQSTKISHQRMVIPNLLVSVPRRLDEHHSGSRLLTEAEPSESPLRRMTTLNVLLRRQMRIKQD</sequence>
<proteinExistence type="predicted"/>
<dbReference type="EMBL" id="JADOXO010000321">
    <property type="protein sequence ID" value="KAF9806653.1"/>
    <property type="molecule type" value="Genomic_DNA"/>
</dbReference>
<gene>
    <name evidence="1" type="ORF">IEO21_08608</name>
</gene>
<evidence type="ECO:0000313" key="2">
    <source>
        <dbReference type="Proteomes" id="UP000639403"/>
    </source>
</evidence>